<proteinExistence type="predicted"/>
<reference evidence="2" key="2">
    <citation type="journal article" date="2018" name="BMC Genomics">
        <title>Whole genome sequencing and function prediction of 133 gut anaerobes isolated from chicken caecum in pure cultures.</title>
        <authorList>
            <person name="Medvecky M."/>
            <person name="Cejkova D."/>
            <person name="Polansky O."/>
            <person name="Karasova D."/>
            <person name="Kubasova T."/>
            <person name="Cizek A."/>
            <person name="Rychlik I."/>
        </authorList>
    </citation>
    <scope>NUCLEOTIDE SEQUENCE</scope>
    <source>
        <strain evidence="2">An178</strain>
    </source>
</reference>
<evidence type="ECO:0000313" key="3">
    <source>
        <dbReference type="Proteomes" id="UP000195447"/>
    </source>
</evidence>
<accession>A0A1Y4LNI1</accession>
<gene>
    <name evidence="2" type="ORF">B5F14_10045</name>
    <name evidence="1" type="ORF">POG00_08350</name>
</gene>
<name>A0A1Y4LNI1_9FIRM</name>
<sequence length="173" mass="20600">MNKVIGHLKTINKHKYMVTKLCFRCHLYKQGILHDLSKYSICELKTGFKYYQGYRSPIDAQKEDIGYSLSWLHHKGRNKHHWEYWLDNGPNGIQPVKMPTNYVIEMFCDRVAASMIYQKDKYKDDSALIYYENGRNRIMIHPETDKLIHHLLQYLANNGLDKTVDYIVKEIKE</sequence>
<dbReference type="RefSeq" id="WP_035400252.1">
    <property type="nucleotide sequence ID" value="NZ_CABKSV010000015.1"/>
</dbReference>
<evidence type="ECO:0000313" key="1">
    <source>
        <dbReference type="EMBL" id="MDC0828723.1"/>
    </source>
</evidence>
<organism evidence="2 3">
    <name type="scientific">Faecalitalea cylindroides</name>
    <dbReference type="NCBI Taxonomy" id="39483"/>
    <lineage>
        <taxon>Bacteria</taxon>
        <taxon>Bacillati</taxon>
        <taxon>Bacillota</taxon>
        <taxon>Erysipelotrichia</taxon>
        <taxon>Erysipelotrichales</taxon>
        <taxon>Erysipelotrichaceae</taxon>
        <taxon>Faecalitalea</taxon>
    </lineage>
</organism>
<reference evidence="3" key="1">
    <citation type="submission" date="2017-04" db="EMBL/GenBank/DDBJ databases">
        <title>Function of individual gut microbiota members based on whole genome sequencing of pure cultures obtained from chicken caecum.</title>
        <authorList>
            <person name="Medvecky M."/>
            <person name="Cejkova D."/>
            <person name="Polansky O."/>
            <person name="Karasova D."/>
            <person name="Kubasova T."/>
            <person name="Cizek A."/>
            <person name="Rychlik I."/>
        </authorList>
    </citation>
    <scope>NUCLEOTIDE SEQUENCE [LARGE SCALE GENOMIC DNA]</scope>
    <source>
        <strain evidence="3">An178</strain>
    </source>
</reference>
<dbReference type="InterPro" id="IPR043721">
    <property type="entry name" value="DUF5662"/>
</dbReference>
<comment type="caution">
    <text evidence="2">The sequence shown here is derived from an EMBL/GenBank/DDBJ whole genome shotgun (WGS) entry which is preliminary data.</text>
</comment>
<evidence type="ECO:0000313" key="2">
    <source>
        <dbReference type="EMBL" id="OUP55732.1"/>
    </source>
</evidence>
<dbReference type="Pfam" id="PF18907">
    <property type="entry name" value="DUF5662"/>
    <property type="match status" value="1"/>
</dbReference>
<keyword evidence="3" id="KW-1185">Reference proteome</keyword>
<dbReference type="GeneID" id="79877409"/>
<reference evidence="1" key="3">
    <citation type="submission" date="2023-01" db="EMBL/GenBank/DDBJ databases">
        <title>Human gut microbiome strain richness.</title>
        <authorList>
            <person name="Chen-Liaw A."/>
        </authorList>
    </citation>
    <scope>NUCLEOTIDE SEQUENCE</scope>
    <source>
        <strain evidence="1">D55st1_G4_D55t1_190419</strain>
    </source>
</reference>
<protein>
    <submittedName>
        <fullName evidence="2">Catalase</fullName>
    </submittedName>
    <submittedName>
        <fullName evidence="1">DUF5662 family protein</fullName>
    </submittedName>
</protein>
<dbReference type="Proteomes" id="UP001220658">
    <property type="component" value="Unassembled WGS sequence"/>
</dbReference>
<dbReference type="EMBL" id="NFKM01000033">
    <property type="protein sequence ID" value="OUP55732.1"/>
    <property type="molecule type" value="Genomic_DNA"/>
</dbReference>
<dbReference type="EMBL" id="JAQNCK010000023">
    <property type="protein sequence ID" value="MDC0828723.1"/>
    <property type="molecule type" value="Genomic_DNA"/>
</dbReference>
<dbReference type="Proteomes" id="UP000195447">
    <property type="component" value="Unassembled WGS sequence"/>
</dbReference>
<dbReference type="AlphaFoldDB" id="A0A1Y4LNI1"/>